<dbReference type="WBParaSite" id="TREG1_97140.1">
    <property type="protein sequence ID" value="TREG1_97140.1"/>
    <property type="gene ID" value="TREG1_97140"/>
</dbReference>
<dbReference type="InterPro" id="IPR050394">
    <property type="entry name" value="Homeobox_NK-like"/>
</dbReference>
<feature type="compositionally biased region" description="Polar residues" evidence="7">
    <location>
        <begin position="1"/>
        <end position="22"/>
    </location>
</feature>
<sequence>MKSNHNRLDTNLSKQMSPLTNEQPRQHQQQQQQLSHMINSSQTKSSSSPPSLAKKDEEKPAFLEFLSKRYSSVDCENFSVWLQLLRHANALNPSSFCSNSNNFHIPIGLPTGHINNNSTVTSTPGHQRLSSPSSLSPTTSTNVSTGNGVNPSNPWMKANEGNLNLDKDTKKKHTRPTFSGQQIFALEKTFEQTKYLAGPERARLAYFLGMSESQVKVWFQNRRTKWRKKNAAEMMSNRPNLFTERSASNLSSSNNKNNANIRGGDYENTDAGSDSMSGDECFSSDDVNIMAPESSSIQQLEENCHLEISNDKRTRHHSNSLNVNDNSSNRNAIGVNSMAFEQIPMAIDYTDNQRTTASSDLAKDDIVSHKQHQIDDINLSHFLPDSLTQHNWLLKSQQSNPVNMSSIAVTTVQQMSTNHSTFLQAYGMKAFDTYHNDKSSEISCMETTMHSSNANKRKHSYHSNGLSSPSHSVKEFIPASGVNDTSASLLYPTSNSDIQTVNDSIKYSLTVNLQNHLITSMNNLNKTSSVVNNYENLSPSKDLSPKRYQSFSIANSQ</sequence>
<dbReference type="GO" id="GO:0005634">
    <property type="term" value="C:nucleus"/>
    <property type="evidence" value="ECO:0007669"/>
    <property type="project" value="UniProtKB-SubCell"/>
</dbReference>
<keyword evidence="9" id="KW-1185">Reference proteome</keyword>
<dbReference type="PANTHER" id="PTHR24340">
    <property type="entry name" value="HOMEOBOX PROTEIN NKX"/>
    <property type="match status" value="1"/>
</dbReference>
<feature type="compositionally biased region" description="Low complexity" evidence="7">
    <location>
        <begin position="40"/>
        <end position="51"/>
    </location>
</feature>
<evidence type="ECO:0000256" key="6">
    <source>
        <dbReference type="RuleBase" id="RU000682"/>
    </source>
</evidence>
<feature type="region of interest" description="Disordered" evidence="7">
    <location>
        <begin position="309"/>
        <end position="328"/>
    </location>
</feature>
<dbReference type="GO" id="GO:0000978">
    <property type="term" value="F:RNA polymerase II cis-regulatory region sequence-specific DNA binding"/>
    <property type="evidence" value="ECO:0007669"/>
    <property type="project" value="TreeGrafter"/>
</dbReference>
<feature type="compositionally biased region" description="Low complexity" evidence="7">
    <location>
        <begin position="129"/>
        <end position="141"/>
    </location>
</feature>
<feature type="region of interest" description="Disordered" evidence="7">
    <location>
        <begin position="232"/>
        <end position="285"/>
    </location>
</feature>
<name>A0AA85KMF1_TRIRE</name>
<dbReference type="InterPro" id="IPR009057">
    <property type="entry name" value="Homeodomain-like_sf"/>
</dbReference>
<accession>A0AA85KMF1</accession>
<dbReference type="PROSITE" id="PS00027">
    <property type="entry name" value="HOMEOBOX_1"/>
    <property type="match status" value="1"/>
</dbReference>
<keyword evidence="2 5" id="KW-0238">DNA-binding</keyword>
<dbReference type="GO" id="GO:0030154">
    <property type="term" value="P:cell differentiation"/>
    <property type="evidence" value="ECO:0007669"/>
    <property type="project" value="TreeGrafter"/>
</dbReference>
<proteinExistence type="predicted"/>
<evidence type="ECO:0000256" key="7">
    <source>
        <dbReference type="SAM" id="MobiDB-lite"/>
    </source>
</evidence>
<dbReference type="SUPFAM" id="SSF46689">
    <property type="entry name" value="Homeodomain-like"/>
    <property type="match status" value="1"/>
</dbReference>
<feature type="DNA-binding region" description="Homeobox" evidence="5">
    <location>
        <begin position="171"/>
        <end position="230"/>
    </location>
</feature>
<dbReference type="PRINTS" id="PR00031">
    <property type="entry name" value="HTHREPRESSR"/>
</dbReference>
<evidence type="ECO:0000259" key="8">
    <source>
        <dbReference type="PROSITE" id="PS50071"/>
    </source>
</evidence>
<dbReference type="AlphaFoldDB" id="A0AA85KMF1"/>
<dbReference type="SMART" id="SM00389">
    <property type="entry name" value="HOX"/>
    <property type="match status" value="1"/>
</dbReference>
<reference evidence="10" key="2">
    <citation type="submission" date="2023-11" db="UniProtKB">
        <authorList>
            <consortium name="WormBaseParasite"/>
        </authorList>
    </citation>
    <scope>IDENTIFICATION</scope>
</reference>
<feature type="compositionally biased region" description="Low complexity" evidence="7">
    <location>
        <begin position="246"/>
        <end position="260"/>
    </location>
</feature>
<dbReference type="GO" id="GO:0000981">
    <property type="term" value="F:DNA-binding transcription factor activity, RNA polymerase II-specific"/>
    <property type="evidence" value="ECO:0007669"/>
    <property type="project" value="InterPro"/>
</dbReference>
<dbReference type="InterPro" id="IPR017970">
    <property type="entry name" value="Homeobox_CS"/>
</dbReference>
<dbReference type="PROSITE" id="PS50071">
    <property type="entry name" value="HOMEOBOX_2"/>
    <property type="match status" value="1"/>
</dbReference>
<dbReference type="Proteomes" id="UP000050795">
    <property type="component" value="Unassembled WGS sequence"/>
</dbReference>
<keyword evidence="4 5" id="KW-0539">Nucleus</keyword>
<evidence type="ECO:0000256" key="1">
    <source>
        <dbReference type="ARBA" id="ARBA00004123"/>
    </source>
</evidence>
<dbReference type="Gene3D" id="1.10.10.60">
    <property type="entry name" value="Homeodomain-like"/>
    <property type="match status" value="1"/>
</dbReference>
<keyword evidence="3 5" id="KW-0371">Homeobox</keyword>
<evidence type="ECO:0000313" key="10">
    <source>
        <dbReference type="WBParaSite" id="TREG1_97140.1"/>
    </source>
</evidence>
<feature type="region of interest" description="Disordered" evidence="7">
    <location>
        <begin position="450"/>
        <end position="469"/>
    </location>
</feature>
<reference evidence="9" key="1">
    <citation type="submission" date="2022-06" db="EMBL/GenBank/DDBJ databases">
        <authorList>
            <person name="Berger JAMES D."/>
            <person name="Berger JAMES D."/>
        </authorList>
    </citation>
    <scope>NUCLEOTIDE SEQUENCE [LARGE SCALE GENOMIC DNA]</scope>
</reference>
<evidence type="ECO:0000256" key="3">
    <source>
        <dbReference type="ARBA" id="ARBA00023155"/>
    </source>
</evidence>
<evidence type="ECO:0000256" key="2">
    <source>
        <dbReference type="ARBA" id="ARBA00023125"/>
    </source>
</evidence>
<dbReference type="InterPro" id="IPR001356">
    <property type="entry name" value="HD"/>
</dbReference>
<protein>
    <recommendedName>
        <fullName evidence="8">Homeobox domain-containing protein</fullName>
    </recommendedName>
</protein>
<feature type="region of interest" description="Disordered" evidence="7">
    <location>
        <begin position="116"/>
        <end position="156"/>
    </location>
</feature>
<dbReference type="PRINTS" id="PR00024">
    <property type="entry name" value="HOMEOBOX"/>
</dbReference>
<dbReference type="FunFam" id="1.10.10.60:FF:000067">
    <property type="entry name" value="NK6 homeobox 1"/>
    <property type="match status" value="1"/>
</dbReference>
<feature type="compositionally biased region" description="Polar residues" evidence="7">
    <location>
        <begin position="142"/>
        <end position="153"/>
    </location>
</feature>
<feature type="compositionally biased region" description="Polar residues" evidence="7">
    <location>
        <begin position="116"/>
        <end position="125"/>
    </location>
</feature>
<organism evidence="9 10">
    <name type="scientific">Trichobilharzia regenti</name>
    <name type="common">Nasal bird schistosome</name>
    <dbReference type="NCBI Taxonomy" id="157069"/>
    <lineage>
        <taxon>Eukaryota</taxon>
        <taxon>Metazoa</taxon>
        <taxon>Spiralia</taxon>
        <taxon>Lophotrochozoa</taxon>
        <taxon>Platyhelminthes</taxon>
        <taxon>Trematoda</taxon>
        <taxon>Digenea</taxon>
        <taxon>Strigeidida</taxon>
        <taxon>Schistosomatoidea</taxon>
        <taxon>Schistosomatidae</taxon>
        <taxon>Trichobilharzia</taxon>
    </lineage>
</organism>
<feature type="domain" description="Homeobox" evidence="8">
    <location>
        <begin position="169"/>
        <end position="229"/>
    </location>
</feature>
<dbReference type="PANTHER" id="PTHR24340:SF35">
    <property type="entry name" value="HGTX, ISOFORM C"/>
    <property type="match status" value="1"/>
</dbReference>
<evidence type="ECO:0000256" key="4">
    <source>
        <dbReference type="ARBA" id="ARBA00023242"/>
    </source>
</evidence>
<dbReference type="CDD" id="cd00086">
    <property type="entry name" value="homeodomain"/>
    <property type="match status" value="1"/>
</dbReference>
<feature type="compositionally biased region" description="Low complexity" evidence="7">
    <location>
        <begin position="319"/>
        <end position="328"/>
    </location>
</feature>
<evidence type="ECO:0000313" key="9">
    <source>
        <dbReference type="Proteomes" id="UP000050795"/>
    </source>
</evidence>
<evidence type="ECO:0000256" key="5">
    <source>
        <dbReference type="PROSITE-ProRule" id="PRU00108"/>
    </source>
</evidence>
<dbReference type="InterPro" id="IPR020479">
    <property type="entry name" value="HD_metazoa"/>
</dbReference>
<dbReference type="InterPro" id="IPR000047">
    <property type="entry name" value="HTH_motif"/>
</dbReference>
<feature type="region of interest" description="Disordered" evidence="7">
    <location>
        <begin position="1"/>
        <end position="56"/>
    </location>
</feature>
<comment type="subcellular location">
    <subcellularLocation>
        <location evidence="1 5 6">Nucleus</location>
    </subcellularLocation>
</comment>
<dbReference type="Pfam" id="PF00046">
    <property type="entry name" value="Homeodomain"/>
    <property type="match status" value="1"/>
</dbReference>